<evidence type="ECO:0008006" key="3">
    <source>
        <dbReference type="Google" id="ProtNLM"/>
    </source>
</evidence>
<dbReference type="Proteomes" id="UP001054837">
    <property type="component" value="Unassembled WGS sequence"/>
</dbReference>
<name>A0AAV4U001_9ARAC</name>
<evidence type="ECO:0000313" key="1">
    <source>
        <dbReference type="EMBL" id="GIY51084.1"/>
    </source>
</evidence>
<gene>
    <name evidence="1" type="ORF">CDAR_498201</name>
</gene>
<accession>A0AAV4U001</accession>
<organism evidence="1 2">
    <name type="scientific">Caerostris darwini</name>
    <dbReference type="NCBI Taxonomy" id="1538125"/>
    <lineage>
        <taxon>Eukaryota</taxon>
        <taxon>Metazoa</taxon>
        <taxon>Ecdysozoa</taxon>
        <taxon>Arthropoda</taxon>
        <taxon>Chelicerata</taxon>
        <taxon>Arachnida</taxon>
        <taxon>Araneae</taxon>
        <taxon>Araneomorphae</taxon>
        <taxon>Entelegynae</taxon>
        <taxon>Araneoidea</taxon>
        <taxon>Araneidae</taxon>
        <taxon>Caerostris</taxon>
    </lineage>
</organism>
<sequence length="119" mass="13527">MDLFSHFCLRDNEEADFFAKSATLELMTEPHVLIFSEIITLRKFTTNKLWAIPTYSQLPLQKECGAALAFKGNREMLTAFPRFASGLIRCFCFNNKVKVTKSTPIAGRSVPPQSTFWTV</sequence>
<dbReference type="AlphaFoldDB" id="A0AAV4U001"/>
<reference evidence="1 2" key="1">
    <citation type="submission" date="2021-06" db="EMBL/GenBank/DDBJ databases">
        <title>Caerostris darwini draft genome.</title>
        <authorList>
            <person name="Kono N."/>
            <person name="Arakawa K."/>
        </authorList>
    </citation>
    <scope>NUCLEOTIDE SEQUENCE [LARGE SCALE GENOMIC DNA]</scope>
</reference>
<keyword evidence="2" id="KW-1185">Reference proteome</keyword>
<evidence type="ECO:0000313" key="2">
    <source>
        <dbReference type="Proteomes" id="UP001054837"/>
    </source>
</evidence>
<dbReference type="EMBL" id="BPLQ01010495">
    <property type="protein sequence ID" value="GIY51084.1"/>
    <property type="molecule type" value="Genomic_DNA"/>
</dbReference>
<comment type="caution">
    <text evidence="1">The sequence shown here is derived from an EMBL/GenBank/DDBJ whole genome shotgun (WGS) entry which is preliminary data.</text>
</comment>
<proteinExistence type="predicted"/>
<protein>
    <recommendedName>
        <fullName evidence="3">RNase H type-1 domain-containing protein</fullName>
    </recommendedName>
</protein>